<dbReference type="Pfam" id="PF08797">
    <property type="entry name" value="HIRAN"/>
    <property type="match status" value="1"/>
</dbReference>
<dbReference type="Gene3D" id="3.30.70.2330">
    <property type="match status" value="1"/>
</dbReference>
<evidence type="ECO:0000313" key="5">
    <source>
        <dbReference type="Proteomes" id="UP000280586"/>
    </source>
</evidence>
<organism evidence="4 5">
    <name type="scientific">Clostridium septicum</name>
    <dbReference type="NCBI Taxonomy" id="1504"/>
    <lineage>
        <taxon>Bacteria</taxon>
        <taxon>Bacillati</taxon>
        <taxon>Bacillota</taxon>
        <taxon>Clostridia</taxon>
        <taxon>Eubacteriales</taxon>
        <taxon>Clostridiaceae</taxon>
        <taxon>Clostridium</taxon>
    </lineage>
</organism>
<dbReference type="Proteomes" id="UP000280586">
    <property type="component" value="Chromosome"/>
</dbReference>
<reference evidence="4 5" key="1">
    <citation type="submission" date="2017-09" db="EMBL/GenBank/DDBJ databases">
        <authorList>
            <person name="Thomas P."/>
            <person name="Seyboldt C."/>
        </authorList>
    </citation>
    <scope>NUCLEOTIDE SEQUENCE [LARGE SCALE GENOMIC DNA]</scope>
    <source>
        <strain evidence="4 5">DSM 7534</strain>
    </source>
</reference>
<dbReference type="OrthoDB" id="1650885at2"/>
<dbReference type="SMART" id="SM00910">
    <property type="entry name" value="HIRAN"/>
    <property type="match status" value="1"/>
</dbReference>
<dbReference type="GO" id="GO:0008270">
    <property type="term" value="F:zinc ion binding"/>
    <property type="evidence" value="ECO:0007669"/>
    <property type="project" value="InterPro"/>
</dbReference>
<evidence type="ECO:0000256" key="1">
    <source>
        <dbReference type="ARBA" id="ARBA00022723"/>
    </source>
</evidence>
<keyword evidence="2" id="KW-0378">Hydrolase</keyword>
<dbReference type="AlphaFoldDB" id="A0A9N7JK39"/>
<evidence type="ECO:0000256" key="2">
    <source>
        <dbReference type="ARBA" id="ARBA00022801"/>
    </source>
</evidence>
<evidence type="ECO:0000313" key="4">
    <source>
        <dbReference type="EMBL" id="AYE33292.1"/>
    </source>
</evidence>
<accession>A0A9N7JK39</accession>
<name>A0A9N7JK39_CLOSE</name>
<proteinExistence type="predicted"/>
<dbReference type="GO" id="GO:0016818">
    <property type="term" value="F:hydrolase activity, acting on acid anhydrides, in phosphorus-containing anhydrides"/>
    <property type="evidence" value="ECO:0007669"/>
    <property type="project" value="InterPro"/>
</dbReference>
<protein>
    <recommendedName>
        <fullName evidence="3">HIRAN domain-containing protein</fullName>
    </recommendedName>
</protein>
<dbReference type="GO" id="GO:0003676">
    <property type="term" value="F:nucleic acid binding"/>
    <property type="evidence" value="ECO:0007669"/>
    <property type="project" value="InterPro"/>
</dbReference>
<gene>
    <name evidence="4" type="ORF">CP523_01850</name>
</gene>
<dbReference type="KEGG" id="csep:CP523_01850"/>
<feature type="domain" description="HIRAN" evidence="3">
    <location>
        <begin position="533"/>
        <end position="629"/>
    </location>
</feature>
<evidence type="ECO:0000259" key="3">
    <source>
        <dbReference type="SMART" id="SM00910"/>
    </source>
</evidence>
<dbReference type="EMBL" id="CP023671">
    <property type="protein sequence ID" value="AYE33292.1"/>
    <property type="molecule type" value="Genomic_DNA"/>
</dbReference>
<sequence>MKKLLRRRDMDGNTIVFLYDTLKDYIDRYGYKSYNKQNINISGEYEAKKIYLNKEYEKKDRVMLSNTAIELVYKYFLRLDNDSKESLELFINNYNIVDYYYEFIEKLKSLISEGIVSEDILYEYGKNLAKESNNPNEIKLGLTLLRFSNKEDVIDIYRIFSIHNNYMFFSLEGMKEYPMSNSFTFKVCKISRGYGKLIAISKLEMLSDEIRFWLVENGSENNIIEEELANMIFENLDIYWYLYNGKINLKKFNVLSNVIGRLYSGNIYFKENYNYDLAYDYVNMFKKYGKKFRHLYALVGILVSIGEHNKNSLLKGRNSYKEAIKETKNILKDIEIIFSDPNWINIIKNELLKGGKDIDKIIEVAFLLKEKLTFNDLYEILKRDKFNTIIYRYILANSNKSSKRQLVSFTEDNLKNESFKFYEKESNKSKVEQCVYILLKEMKNLTKEFLSFNIEALLIKNENIKREALKNLKENVQSLKNENLQRIRCIANEEVDIEFARKLTRFTENNINKIDSKKIDISDIRVQEHAKDIYLITLKVVGTNYLDISRAKRSMLLGDFVFLKEEEKNPFDNNAIMVISSNGYQIGYVPKKDNLILKNLLSSGKRLYGILEEIDEYYENIIMSVYISYRDIEEEINNILKMVLSKSTDVIN</sequence>
<keyword evidence="1" id="KW-0479">Metal-binding</keyword>
<dbReference type="InterPro" id="IPR014905">
    <property type="entry name" value="HIRAN"/>
</dbReference>